<keyword evidence="7" id="KW-1185">Reference proteome</keyword>
<protein>
    <recommendedName>
        <fullName evidence="5">Response regulatory domain-containing protein</fullName>
    </recommendedName>
</protein>
<feature type="modified residue" description="4-aspartylphosphate" evidence="4">
    <location>
        <position position="63"/>
    </location>
</feature>
<evidence type="ECO:0000313" key="7">
    <source>
        <dbReference type="Proteomes" id="UP000321085"/>
    </source>
</evidence>
<dbReference type="Pfam" id="PF00072">
    <property type="entry name" value="Response_reg"/>
    <property type="match status" value="1"/>
</dbReference>
<proteinExistence type="predicted"/>
<dbReference type="InterPro" id="IPR001789">
    <property type="entry name" value="Sig_transdc_resp-reg_receiver"/>
</dbReference>
<dbReference type="PANTHER" id="PTHR44591:SF3">
    <property type="entry name" value="RESPONSE REGULATORY DOMAIN-CONTAINING PROTEIN"/>
    <property type="match status" value="1"/>
</dbReference>
<gene>
    <name evidence="6" type="ORF">MAE02_42960</name>
</gene>
<keyword evidence="2" id="KW-0805">Transcription regulation</keyword>
<dbReference type="SMART" id="SM00448">
    <property type="entry name" value="REC"/>
    <property type="match status" value="1"/>
</dbReference>
<accession>A0A512BXC2</accession>
<dbReference type="Gene3D" id="3.40.50.2300">
    <property type="match status" value="1"/>
</dbReference>
<organism evidence="6 7">
    <name type="scientific">Microvirga aerophila</name>
    <dbReference type="NCBI Taxonomy" id="670291"/>
    <lineage>
        <taxon>Bacteria</taxon>
        <taxon>Pseudomonadati</taxon>
        <taxon>Pseudomonadota</taxon>
        <taxon>Alphaproteobacteria</taxon>
        <taxon>Hyphomicrobiales</taxon>
        <taxon>Methylobacteriaceae</taxon>
        <taxon>Microvirga</taxon>
    </lineage>
</organism>
<keyword evidence="3" id="KW-0804">Transcription</keyword>
<dbReference type="SUPFAM" id="SSF52172">
    <property type="entry name" value="CheY-like"/>
    <property type="match status" value="1"/>
</dbReference>
<keyword evidence="1 4" id="KW-0597">Phosphoprotein</keyword>
<evidence type="ECO:0000256" key="3">
    <source>
        <dbReference type="ARBA" id="ARBA00023163"/>
    </source>
</evidence>
<reference evidence="6 7" key="1">
    <citation type="submission" date="2019-07" db="EMBL/GenBank/DDBJ databases">
        <title>Whole genome shotgun sequence of Microvirga aerophila NBRC 106136.</title>
        <authorList>
            <person name="Hosoyama A."/>
            <person name="Uohara A."/>
            <person name="Ohji S."/>
            <person name="Ichikawa N."/>
        </authorList>
    </citation>
    <scope>NUCLEOTIDE SEQUENCE [LARGE SCALE GENOMIC DNA]</scope>
    <source>
        <strain evidence="6 7">NBRC 106136</strain>
    </source>
</reference>
<dbReference type="PROSITE" id="PS50110">
    <property type="entry name" value="RESPONSE_REGULATORY"/>
    <property type="match status" value="1"/>
</dbReference>
<dbReference type="OrthoDB" id="7060229at2"/>
<dbReference type="GO" id="GO:0000160">
    <property type="term" value="P:phosphorelay signal transduction system"/>
    <property type="evidence" value="ECO:0007669"/>
    <property type="project" value="InterPro"/>
</dbReference>
<sequence>MSDQRSSLNGRLRVLVVEDEALVADYVADVVEEAGHEVAGFAATGEKALEYLVQDRVDLAILDIKLKGSMSGIEVAHKARDCAIPHVYISGSGDPSTRQAADATGPLAFLQKPFNKQTLVSVLKTAVEREATSAPASTPGSEA</sequence>
<evidence type="ECO:0000256" key="2">
    <source>
        <dbReference type="ARBA" id="ARBA00023015"/>
    </source>
</evidence>
<feature type="domain" description="Response regulatory" evidence="5">
    <location>
        <begin position="13"/>
        <end position="127"/>
    </location>
</feature>
<dbReference type="Proteomes" id="UP000321085">
    <property type="component" value="Unassembled WGS sequence"/>
</dbReference>
<dbReference type="RefSeq" id="WP_114188469.1">
    <property type="nucleotide sequence ID" value="NZ_BJYU01000069.1"/>
</dbReference>
<dbReference type="InterPro" id="IPR011006">
    <property type="entry name" value="CheY-like_superfamily"/>
</dbReference>
<evidence type="ECO:0000313" key="6">
    <source>
        <dbReference type="EMBL" id="GEO16600.1"/>
    </source>
</evidence>
<comment type="caution">
    <text evidence="6">The sequence shown here is derived from an EMBL/GenBank/DDBJ whole genome shotgun (WGS) entry which is preliminary data.</text>
</comment>
<name>A0A512BXC2_9HYPH</name>
<dbReference type="EMBL" id="BJYU01000069">
    <property type="protein sequence ID" value="GEO16600.1"/>
    <property type="molecule type" value="Genomic_DNA"/>
</dbReference>
<dbReference type="InterPro" id="IPR050595">
    <property type="entry name" value="Bact_response_regulator"/>
</dbReference>
<evidence type="ECO:0000256" key="4">
    <source>
        <dbReference type="PROSITE-ProRule" id="PRU00169"/>
    </source>
</evidence>
<evidence type="ECO:0000259" key="5">
    <source>
        <dbReference type="PROSITE" id="PS50110"/>
    </source>
</evidence>
<dbReference type="AlphaFoldDB" id="A0A512BXC2"/>
<evidence type="ECO:0000256" key="1">
    <source>
        <dbReference type="ARBA" id="ARBA00022553"/>
    </source>
</evidence>
<dbReference type="PANTHER" id="PTHR44591">
    <property type="entry name" value="STRESS RESPONSE REGULATOR PROTEIN 1"/>
    <property type="match status" value="1"/>
</dbReference>